<feature type="domain" description="MADF" evidence="2">
    <location>
        <begin position="5"/>
        <end position="94"/>
    </location>
</feature>
<dbReference type="OrthoDB" id="6485448at2759"/>
<feature type="non-terminal residue" evidence="3">
    <location>
        <position position="181"/>
    </location>
</feature>
<dbReference type="Pfam" id="PF10545">
    <property type="entry name" value="MADF_DNA_bdg"/>
    <property type="match status" value="1"/>
</dbReference>
<proteinExistence type="predicted"/>
<dbReference type="PANTHER" id="PTHR12243">
    <property type="entry name" value="MADF DOMAIN TRANSCRIPTION FACTOR"/>
    <property type="match status" value="1"/>
</dbReference>
<feature type="compositionally biased region" description="Acidic residues" evidence="1">
    <location>
        <begin position="137"/>
        <end position="146"/>
    </location>
</feature>
<evidence type="ECO:0000313" key="4">
    <source>
        <dbReference type="Proteomes" id="UP000054359"/>
    </source>
</evidence>
<dbReference type="GO" id="GO:0005667">
    <property type="term" value="C:transcription regulator complex"/>
    <property type="evidence" value="ECO:0007669"/>
    <property type="project" value="TreeGrafter"/>
</dbReference>
<evidence type="ECO:0000313" key="3">
    <source>
        <dbReference type="EMBL" id="KFM57140.1"/>
    </source>
</evidence>
<evidence type="ECO:0000256" key="1">
    <source>
        <dbReference type="SAM" id="MobiDB-lite"/>
    </source>
</evidence>
<sequence length="181" mass="20663">MDVYSLISKIQKKRPIWDKRTKGHSSRNLVEKCWRTISCEMKIDEGTLRKKWKYLRDQFAVELGKIQALSSEAETVTSNWPYFTSLLFLKDSIKARAMKAGLSDITLNDSQANEREPSSTPQITENGCSSKRRLGNEDDDDDDEDGSIEHSFQTLPIIQIKDCNTSNCPFSSALKKQKLSH</sequence>
<dbReference type="GO" id="GO:0005634">
    <property type="term" value="C:nucleus"/>
    <property type="evidence" value="ECO:0007669"/>
    <property type="project" value="TreeGrafter"/>
</dbReference>
<keyword evidence="4" id="KW-1185">Reference proteome</keyword>
<organism evidence="3 4">
    <name type="scientific">Stegodyphus mimosarum</name>
    <name type="common">African social velvet spider</name>
    <dbReference type="NCBI Taxonomy" id="407821"/>
    <lineage>
        <taxon>Eukaryota</taxon>
        <taxon>Metazoa</taxon>
        <taxon>Ecdysozoa</taxon>
        <taxon>Arthropoda</taxon>
        <taxon>Chelicerata</taxon>
        <taxon>Arachnida</taxon>
        <taxon>Araneae</taxon>
        <taxon>Araneomorphae</taxon>
        <taxon>Entelegynae</taxon>
        <taxon>Eresoidea</taxon>
        <taxon>Eresidae</taxon>
        <taxon>Stegodyphus</taxon>
    </lineage>
</organism>
<dbReference type="AlphaFoldDB" id="A0A087SWA1"/>
<dbReference type="Proteomes" id="UP000054359">
    <property type="component" value="Unassembled WGS sequence"/>
</dbReference>
<dbReference type="InterPro" id="IPR039353">
    <property type="entry name" value="TF_Adf1"/>
</dbReference>
<dbReference type="PANTHER" id="PTHR12243:SF69">
    <property type="entry name" value="SI:CH73-59F11.3"/>
    <property type="match status" value="1"/>
</dbReference>
<dbReference type="SMART" id="SM00595">
    <property type="entry name" value="MADF"/>
    <property type="match status" value="1"/>
</dbReference>
<feature type="compositionally biased region" description="Polar residues" evidence="1">
    <location>
        <begin position="118"/>
        <end position="129"/>
    </location>
</feature>
<dbReference type="GO" id="GO:0006357">
    <property type="term" value="P:regulation of transcription by RNA polymerase II"/>
    <property type="evidence" value="ECO:0007669"/>
    <property type="project" value="TreeGrafter"/>
</dbReference>
<dbReference type="STRING" id="407821.A0A087SWA1"/>
<dbReference type="PROSITE" id="PS51029">
    <property type="entry name" value="MADF"/>
    <property type="match status" value="1"/>
</dbReference>
<gene>
    <name evidence="3" type="ORF">X975_18390</name>
</gene>
<reference evidence="3 4" key="1">
    <citation type="submission" date="2013-11" db="EMBL/GenBank/DDBJ databases">
        <title>Genome sequencing of Stegodyphus mimosarum.</title>
        <authorList>
            <person name="Bechsgaard J."/>
        </authorList>
    </citation>
    <scope>NUCLEOTIDE SEQUENCE [LARGE SCALE GENOMIC DNA]</scope>
</reference>
<dbReference type="InterPro" id="IPR006578">
    <property type="entry name" value="MADF-dom"/>
</dbReference>
<evidence type="ECO:0000259" key="2">
    <source>
        <dbReference type="PROSITE" id="PS51029"/>
    </source>
</evidence>
<accession>A0A087SWA1</accession>
<feature type="region of interest" description="Disordered" evidence="1">
    <location>
        <begin position="108"/>
        <end position="148"/>
    </location>
</feature>
<protein>
    <recommendedName>
        <fullName evidence="2">MADF domain-containing protein</fullName>
    </recommendedName>
</protein>
<dbReference type="EMBL" id="KK112239">
    <property type="protein sequence ID" value="KFM57140.1"/>
    <property type="molecule type" value="Genomic_DNA"/>
</dbReference>
<name>A0A087SWA1_STEMI</name>